<proteinExistence type="predicted"/>
<evidence type="ECO:0000313" key="3">
    <source>
        <dbReference type="Proteomes" id="UP000499080"/>
    </source>
</evidence>
<keyword evidence="3" id="KW-1185">Reference proteome</keyword>
<feature type="transmembrane region" description="Helical" evidence="1">
    <location>
        <begin position="75"/>
        <end position="93"/>
    </location>
</feature>
<dbReference type="AlphaFoldDB" id="A0A4Y2RI39"/>
<dbReference type="InterPro" id="IPR052728">
    <property type="entry name" value="O2_lipid_transport_reg"/>
</dbReference>
<accession>A0A4Y2RI39</accession>
<comment type="caution">
    <text evidence="2">The sequence shown here is derived from an EMBL/GenBank/DDBJ whole genome shotgun (WGS) entry which is preliminary data.</text>
</comment>
<dbReference type="Proteomes" id="UP000499080">
    <property type="component" value="Unassembled WGS sequence"/>
</dbReference>
<dbReference type="PANTHER" id="PTHR11161:SF0">
    <property type="entry name" value="O-ACYLTRANSFERASE LIKE PROTEIN"/>
    <property type="match status" value="1"/>
</dbReference>
<name>A0A4Y2RI39_ARAVE</name>
<dbReference type="PANTHER" id="PTHR11161">
    <property type="entry name" value="O-ACYLTRANSFERASE"/>
    <property type="match status" value="1"/>
</dbReference>
<protein>
    <recommendedName>
        <fullName evidence="4">Nose resistant to fluoxetine protein 6</fullName>
    </recommendedName>
</protein>
<keyword evidence="1" id="KW-0812">Transmembrane</keyword>
<organism evidence="2 3">
    <name type="scientific">Araneus ventricosus</name>
    <name type="common">Orbweaver spider</name>
    <name type="synonym">Epeira ventricosa</name>
    <dbReference type="NCBI Taxonomy" id="182803"/>
    <lineage>
        <taxon>Eukaryota</taxon>
        <taxon>Metazoa</taxon>
        <taxon>Ecdysozoa</taxon>
        <taxon>Arthropoda</taxon>
        <taxon>Chelicerata</taxon>
        <taxon>Arachnida</taxon>
        <taxon>Araneae</taxon>
        <taxon>Araneomorphae</taxon>
        <taxon>Entelegynae</taxon>
        <taxon>Araneoidea</taxon>
        <taxon>Araneidae</taxon>
        <taxon>Araneus</taxon>
    </lineage>
</organism>
<evidence type="ECO:0008006" key="4">
    <source>
        <dbReference type="Google" id="ProtNLM"/>
    </source>
</evidence>
<feature type="transmembrane region" description="Helical" evidence="1">
    <location>
        <begin position="36"/>
        <end position="54"/>
    </location>
</feature>
<dbReference type="OrthoDB" id="6435258at2759"/>
<keyword evidence="1" id="KW-1133">Transmembrane helix</keyword>
<sequence>MTLWCGWIATVICMWHCFFSLYKEEEILVVTAVYNGTKHLLFSFGFAWVIYLCLTGQSEFLNKCLSWKYFLPPSRLSYCANLIHPIIIIRLLLEAQDMMDFSYTLMIWYYLYFYGFTYAVSFIVSILFEIPLLNLMDWCGKKKVGKNL</sequence>
<reference evidence="2 3" key="1">
    <citation type="journal article" date="2019" name="Sci. Rep.">
        <title>Orb-weaving spider Araneus ventricosus genome elucidates the spidroin gene catalogue.</title>
        <authorList>
            <person name="Kono N."/>
            <person name="Nakamura H."/>
            <person name="Ohtoshi R."/>
            <person name="Moran D.A.P."/>
            <person name="Shinohara A."/>
            <person name="Yoshida Y."/>
            <person name="Fujiwara M."/>
            <person name="Mori M."/>
            <person name="Tomita M."/>
            <person name="Arakawa K."/>
        </authorList>
    </citation>
    <scope>NUCLEOTIDE SEQUENCE [LARGE SCALE GENOMIC DNA]</scope>
</reference>
<evidence type="ECO:0000256" key="1">
    <source>
        <dbReference type="SAM" id="Phobius"/>
    </source>
</evidence>
<dbReference type="EMBL" id="BGPR01017192">
    <property type="protein sequence ID" value="GBN75383.1"/>
    <property type="molecule type" value="Genomic_DNA"/>
</dbReference>
<evidence type="ECO:0000313" key="2">
    <source>
        <dbReference type="EMBL" id="GBN75383.1"/>
    </source>
</evidence>
<feature type="transmembrane region" description="Helical" evidence="1">
    <location>
        <begin position="113"/>
        <end position="133"/>
    </location>
</feature>
<gene>
    <name evidence="2" type="ORF">AVEN_74440_1</name>
</gene>
<keyword evidence="1" id="KW-0472">Membrane</keyword>